<protein>
    <recommendedName>
        <fullName evidence="4">Transposase</fullName>
    </recommendedName>
</protein>
<evidence type="ECO:0000313" key="2">
    <source>
        <dbReference type="EMBL" id="AFZ13196.1"/>
    </source>
</evidence>
<feature type="region of interest" description="Disordered" evidence="1">
    <location>
        <begin position="101"/>
        <end position="127"/>
    </location>
</feature>
<accession>K9VZ12</accession>
<gene>
    <name evidence="2" type="ORF">Cri9333_2327</name>
</gene>
<dbReference type="eggNOG" id="COG2963">
    <property type="taxonomic scope" value="Bacteria"/>
</dbReference>
<evidence type="ECO:0000313" key="3">
    <source>
        <dbReference type="Proteomes" id="UP000010472"/>
    </source>
</evidence>
<dbReference type="OrthoDB" id="482053at2"/>
<feature type="compositionally biased region" description="Low complexity" evidence="1">
    <location>
        <begin position="118"/>
        <end position="127"/>
    </location>
</feature>
<proteinExistence type="predicted"/>
<feature type="region of interest" description="Disordered" evidence="1">
    <location>
        <begin position="170"/>
        <end position="201"/>
    </location>
</feature>
<evidence type="ECO:0008006" key="4">
    <source>
        <dbReference type="Google" id="ProtNLM"/>
    </source>
</evidence>
<dbReference type="EMBL" id="CP003620">
    <property type="protein sequence ID" value="AFZ13196.1"/>
    <property type="molecule type" value="Genomic_DNA"/>
</dbReference>
<reference evidence="2 3" key="1">
    <citation type="submission" date="2012-06" db="EMBL/GenBank/DDBJ databases">
        <title>Finished chromosome of genome of Crinalium epipsammum PCC 9333.</title>
        <authorList>
            <consortium name="US DOE Joint Genome Institute"/>
            <person name="Gugger M."/>
            <person name="Coursin T."/>
            <person name="Rippka R."/>
            <person name="Tandeau De Marsac N."/>
            <person name="Huntemann M."/>
            <person name="Wei C.-L."/>
            <person name="Han J."/>
            <person name="Detter J.C."/>
            <person name="Han C."/>
            <person name="Tapia R."/>
            <person name="Davenport K."/>
            <person name="Daligault H."/>
            <person name="Erkkila T."/>
            <person name="Gu W."/>
            <person name="Munk A.C.C."/>
            <person name="Teshima H."/>
            <person name="Xu Y."/>
            <person name="Chain P."/>
            <person name="Chen A."/>
            <person name="Krypides N."/>
            <person name="Mavromatis K."/>
            <person name="Markowitz V."/>
            <person name="Szeto E."/>
            <person name="Ivanova N."/>
            <person name="Mikhailova N."/>
            <person name="Ovchinnikova G."/>
            <person name="Pagani I."/>
            <person name="Pati A."/>
            <person name="Goodwin L."/>
            <person name="Peters L."/>
            <person name="Pitluck S."/>
            <person name="Woyke T."/>
            <person name="Kerfeld C."/>
        </authorList>
    </citation>
    <scope>NUCLEOTIDE SEQUENCE [LARGE SCALE GENOMIC DNA]</scope>
    <source>
        <strain evidence="2 3">PCC 9333</strain>
    </source>
</reference>
<sequence length="320" mass="36254">MSPRKLSESDKQEILTLYRQLPETTSTLASRYGVSSSTISRLLKTTLSEEEYEGLIQQKRTTRTPSISAEVIPEVTEKLVEPEPKISVSAPILRRLRRRSSAESTSLDMFEETEAEATEPPLEPRAASNNINNEFFETIVDEKPASAYNEMVDGSAQAEVHALEEMIREDISDLDDEEEDLQDLDDEDWGDDPDDDDTEDITDQQQIGSFITEFRDNNIQVLPLSQAHLPKICYLVVDKAAELIARPLRDFSDLGRIPAGEVQQKTLPVFDNHRVARRFSNRTQRVIKIPDSRMLQKACSHLQAKGITRLLIHGQVYSLL</sequence>
<evidence type="ECO:0000256" key="1">
    <source>
        <dbReference type="SAM" id="MobiDB-lite"/>
    </source>
</evidence>
<feature type="compositionally biased region" description="Acidic residues" evidence="1">
    <location>
        <begin position="172"/>
        <end position="201"/>
    </location>
</feature>
<dbReference type="KEGG" id="cep:Cri9333_2327"/>
<dbReference type="Proteomes" id="UP000010472">
    <property type="component" value="Chromosome"/>
</dbReference>
<name>K9VZ12_9CYAN</name>
<keyword evidence="3" id="KW-1185">Reference proteome</keyword>
<organism evidence="2 3">
    <name type="scientific">Crinalium epipsammum PCC 9333</name>
    <dbReference type="NCBI Taxonomy" id="1173022"/>
    <lineage>
        <taxon>Bacteria</taxon>
        <taxon>Bacillati</taxon>
        <taxon>Cyanobacteriota</taxon>
        <taxon>Cyanophyceae</taxon>
        <taxon>Gomontiellales</taxon>
        <taxon>Gomontiellaceae</taxon>
        <taxon>Crinalium</taxon>
    </lineage>
</organism>
<dbReference type="HOGENOM" id="CLU_055594_1_0_3"/>
<dbReference type="RefSeq" id="WP_015203310.1">
    <property type="nucleotide sequence ID" value="NC_019753.1"/>
</dbReference>
<dbReference type="AlphaFoldDB" id="K9VZ12"/>
<dbReference type="PATRIC" id="fig|1173022.3.peg.2516"/>
<dbReference type="STRING" id="1173022.Cri9333_2327"/>